<evidence type="ECO:0000313" key="3">
    <source>
        <dbReference type="Proteomes" id="UP001225644"/>
    </source>
</evidence>
<evidence type="ECO:0000313" key="2">
    <source>
        <dbReference type="EMBL" id="MDQ0287748.1"/>
    </source>
</evidence>
<gene>
    <name evidence="2" type="ORF">J2Z49_002879</name>
</gene>
<keyword evidence="1" id="KW-1133">Transmembrane helix</keyword>
<feature type="transmembrane region" description="Helical" evidence="1">
    <location>
        <begin position="52"/>
        <end position="71"/>
    </location>
</feature>
<reference evidence="2 3" key="1">
    <citation type="submission" date="2023-07" db="EMBL/GenBank/DDBJ databases">
        <title>Genomic Encyclopedia of Type Strains, Phase IV (KMG-IV): sequencing the most valuable type-strain genomes for metagenomic binning, comparative biology and taxonomic classification.</title>
        <authorList>
            <person name="Goeker M."/>
        </authorList>
    </citation>
    <scope>NUCLEOTIDE SEQUENCE [LARGE SCALE GENOMIC DNA]</scope>
    <source>
        <strain evidence="2 3">DSM 12396</strain>
    </source>
</reference>
<dbReference type="Proteomes" id="UP001225644">
    <property type="component" value="Unassembled WGS sequence"/>
</dbReference>
<evidence type="ECO:0000256" key="1">
    <source>
        <dbReference type="SAM" id="Phobius"/>
    </source>
</evidence>
<name>A0ABU0B5H5_9FIRM</name>
<dbReference type="EMBL" id="JAUSUX010000039">
    <property type="protein sequence ID" value="MDQ0287748.1"/>
    <property type="molecule type" value="Genomic_DNA"/>
</dbReference>
<keyword evidence="1" id="KW-0812">Transmembrane</keyword>
<dbReference type="RefSeq" id="WP_307403713.1">
    <property type="nucleotide sequence ID" value="NZ_JAUSUX010000039.1"/>
</dbReference>
<feature type="transmembrane region" description="Helical" evidence="1">
    <location>
        <begin position="25"/>
        <end position="46"/>
    </location>
</feature>
<evidence type="ECO:0008006" key="4">
    <source>
        <dbReference type="Google" id="ProtNLM"/>
    </source>
</evidence>
<dbReference type="Pfam" id="PF12666">
    <property type="entry name" value="PrgI"/>
    <property type="match status" value="1"/>
</dbReference>
<organism evidence="2 3">
    <name type="scientific">Desulfofundulus luciae</name>
    <dbReference type="NCBI Taxonomy" id="74702"/>
    <lineage>
        <taxon>Bacteria</taxon>
        <taxon>Bacillati</taxon>
        <taxon>Bacillota</taxon>
        <taxon>Clostridia</taxon>
        <taxon>Eubacteriales</taxon>
        <taxon>Peptococcaceae</taxon>
        <taxon>Desulfofundulus</taxon>
    </lineage>
</organism>
<protein>
    <recommendedName>
        <fullName evidence="4">PrgI family protein</fullName>
    </recommendedName>
</protein>
<proteinExistence type="predicted"/>
<accession>A0ABU0B5H5</accession>
<keyword evidence="3" id="KW-1185">Reference proteome</keyword>
<sequence>MYYPTPIQFDKEDKIVGGRFTLRQFIYLLVGPAVAGVLSTICWLYTNRLDALTIIVMLAVFGAPGAALGVLSDPDCRRFGGGPLDQYIFSILRFTLLTKTWPPR</sequence>
<dbReference type="InterPro" id="IPR024414">
    <property type="entry name" value="Uncharacterised_PrgI"/>
</dbReference>
<keyword evidence="1" id="KW-0472">Membrane</keyword>
<comment type="caution">
    <text evidence="2">The sequence shown here is derived from an EMBL/GenBank/DDBJ whole genome shotgun (WGS) entry which is preliminary data.</text>
</comment>